<dbReference type="InterPro" id="IPR032922">
    <property type="entry name" value="SON"/>
</dbReference>
<dbReference type="SUPFAM" id="SSF54768">
    <property type="entry name" value="dsRNA-binding domain-like"/>
    <property type="match status" value="1"/>
</dbReference>
<dbReference type="GO" id="GO:0051726">
    <property type="term" value="P:regulation of cell cycle"/>
    <property type="evidence" value="ECO:0007669"/>
    <property type="project" value="InterPro"/>
</dbReference>
<dbReference type="InterPro" id="IPR014720">
    <property type="entry name" value="dsRBD_dom"/>
</dbReference>
<dbReference type="PROSITE" id="PS50174">
    <property type="entry name" value="G_PATCH"/>
    <property type="match status" value="1"/>
</dbReference>
<gene>
    <name evidence="4" type="ORF">TDIB3V08_LOCUS4243</name>
</gene>
<evidence type="ECO:0008006" key="5">
    <source>
        <dbReference type="Google" id="ProtNLM"/>
    </source>
</evidence>
<dbReference type="GO" id="GO:0003723">
    <property type="term" value="F:RNA binding"/>
    <property type="evidence" value="ECO:0007669"/>
    <property type="project" value="UniProtKB-UniRule"/>
</dbReference>
<keyword evidence="1" id="KW-0694">RNA-binding</keyword>
<name>A0A7R8VGA2_TIMDO</name>
<organism evidence="4">
    <name type="scientific">Timema douglasi</name>
    <name type="common">Walking stick</name>
    <dbReference type="NCBI Taxonomy" id="61478"/>
    <lineage>
        <taxon>Eukaryota</taxon>
        <taxon>Metazoa</taxon>
        <taxon>Ecdysozoa</taxon>
        <taxon>Arthropoda</taxon>
        <taxon>Hexapoda</taxon>
        <taxon>Insecta</taxon>
        <taxon>Pterygota</taxon>
        <taxon>Neoptera</taxon>
        <taxon>Polyneoptera</taxon>
        <taxon>Phasmatodea</taxon>
        <taxon>Timematodea</taxon>
        <taxon>Timematoidea</taxon>
        <taxon>Timematidae</taxon>
        <taxon>Timema</taxon>
    </lineage>
</organism>
<dbReference type="SMART" id="SM00443">
    <property type="entry name" value="G_patch"/>
    <property type="match status" value="1"/>
</dbReference>
<protein>
    <recommendedName>
        <fullName evidence="5">G-patch domain-containing protein</fullName>
    </recommendedName>
</protein>
<dbReference type="Pfam" id="PF01585">
    <property type="entry name" value="G-patch"/>
    <property type="match status" value="1"/>
</dbReference>
<reference evidence="4" key="1">
    <citation type="submission" date="2020-11" db="EMBL/GenBank/DDBJ databases">
        <authorList>
            <person name="Tran Van P."/>
        </authorList>
    </citation>
    <scope>NUCLEOTIDE SEQUENCE</scope>
</reference>
<dbReference type="PANTHER" id="PTHR46528:SF1">
    <property type="entry name" value="PROTEIN SON"/>
    <property type="match status" value="1"/>
</dbReference>
<dbReference type="AlphaFoldDB" id="A0A7R8VGA2"/>
<evidence type="ECO:0000313" key="4">
    <source>
        <dbReference type="EMBL" id="CAD7197952.1"/>
    </source>
</evidence>
<dbReference type="Gene3D" id="3.30.160.20">
    <property type="match status" value="1"/>
</dbReference>
<accession>A0A7R8VGA2</accession>
<sequence>MSYFTAVVWNLACCSSENAVQLPVKTLQEKTAEQSKHLRIQFPVSSGQQHRKTENEWVPVSPKKDSTCKALVPLKGAPSLPAQASTPPIETSVFPVAENNENLDIGSIVSQRLTAMRKLQENPHDVQALNEMYKAQKSMQNWAESKQQPGMFTGTTGVKVLSAAELSSGFQAWAKKAMSAYDDLVHHYQPSHSQRPCSKLVGLISDQSLVCAPNPAYIEVQSNIHLITQAPGYTTWGCAPPFCQKWDGGRVNVPMILFALPLCGVEAGPDHPQTPTMRGVDSGPTASQIQFDQLKDATPVNGGMGMTLLQKMGWRPGEGLGKNKEGSLIPLQLEVKMDKKGLVSQEELHPRPVMPVPVATMSKNLAVILFVLHNVQVRVNGVEYKPSVASPNKKQAKAEAATISLRTLGVLPP</sequence>
<dbReference type="PANTHER" id="PTHR46528">
    <property type="entry name" value="PROTEIN SON"/>
    <property type="match status" value="1"/>
</dbReference>
<dbReference type="PROSITE" id="PS50137">
    <property type="entry name" value="DS_RBD"/>
    <property type="match status" value="1"/>
</dbReference>
<proteinExistence type="predicted"/>
<dbReference type="InterPro" id="IPR000467">
    <property type="entry name" value="G_patch_dom"/>
</dbReference>
<dbReference type="EMBL" id="OA565924">
    <property type="protein sequence ID" value="CAD7197952.1"/>
    <property type="molecule type" value="Genomic_DNA"/>
</dbReference>
<evidence type="ECO:0000259" key="3">
    <source>
        <dbReference type="PROSITE" id="PS50174"/>
    </source>
</evidence>
<evidence type="ECO:0000256" key="1">
    <source>
        <dbReference type="PROSITE-ProRule" id="PRU00266"/>
    </source>
</evidence>
<dbReference type="GO" id="GO:0048024">
    <property type="term" value="P:regulation of mRNA splicing, via spliceosome"/>
    <property type="evidence" value="ECO:0007669"/>
    <property type="project" value="TreeGrafter"/>
</dbReference>
<feature type="domain" description="DRBM" evidence="2">
    <location>
        <begin position="375"/>
        <end position="410"/>
    </location>
</feature>
<feature type="domain" description="G-patch" evidence="3">
    <location>
        <begin position="301"/>
        <end position="347"/>
    </location>
</feature>
<evidence type="ECO:0000259" key="2">
    <source>
        <dbReference type="PROSITE" id="PS50137"/>
    </source>
</evidence>